<evidence type="ECO:0000256" key="1">
    <source>
        <dbReference type="ARBA" id="ARBA00023015"/>
    </source>
</evidence>
<evidence type="ECO:0000259" key="3">
    <source>
        <dbReference type="PROSITE" id="PS01124"/>
    </source>
</evidence>
<sequence>MQAPAPLAAATGSLAGLIDRYSDGDGIHPTAVPRLVLIRSSRPTEPLHALHAPAVCIVAQGRKQVIVGDRVLHYGPGRYLAVSVEVPIVGQVTEASPEAPYLCVRLDLDPAALGGLMLDAGIAATAAARAAGPPAPALAVSAVTPALIDAAVRLVQLLETPAEIPILAPLVERELLYRLLRGEQASALGQIAHGESRLQQVNRAIGWIKRNFREPFRIERLAEEARMSPSTLHEHFKAVTAMSPLQYQKQLRLQEARRLILSQAADAASAGHAVGYDSPSQFSREYRRLFGLPPLRDAARLRDSALPLQPL</sequence>
<reference evidence="4" key="2">
    <citation type="submission" date="2023-02" db="EMBL/GenBank/DDBJ databases">
        <authorList>
            <person name="Rayyan A."/>
            <person name="Meyer T."/>
            <person name="Kyndt J.A."/>
        </authorList>
    </citation>
    <scope>NUCLEOTIDE SEQUENCE</scope>
    <source>
        <strain evidence="4">DSM 9987</strain>
    </source>
</reference>
<evidence type="ECO:0000313" key="4">
    <source>
        <dbReference type="EMBL" id="MDC7787672.1"/>
    </source>
</evidence>
<dbReference type="Pfam" id="PF06719">
    <property type="entry name" value="AraC_N"/>
    <property type="match status" value="1"/>
</dbReference>
<keyword evidence="2" id="KW-0804">Transcription</keyword>
<dbReference type="RefSeq" id="WP_272778511.1">
    <property type="nucleotide sequence ID" value="NZ_JAQQLI010000030.1"/>
</dbReference>
<dbReference type="PANTHER" id="PTHR43436:SF1">
    <property type="entry name" value="TRANSCRIPTIONAL REGULATORY PROTEIN"/>
    <property type="match status" value="1"/>
</dbReference>
<dbReference type="Gene3D" id="1.10.10.60">
    <property type="entry name" value="Homeodomain-like"/>
    <property type="match status" value="1"/>
</dbReference>
<name>A0ABT5JDS0_RHOTP</name>
<evidence type="ECO:0000256" key="2">
    <source>
        <dbReference type="ARBA" id="ARBA00023163"/>
    </source>
</evidence>
<dbReference type="InterPro" id="IPR018060">
    <property type="entry name" value="HTH_AraC"/>
</dbReference>
<dbReference type="PANTHER" id="PTHR43436">
    <property type="entry name" value="ARAC-FAMILY TRANSCRIPTIONAL REGULATOR"/>
    <property type="match status" value="1"/>
</dbReference>
<accession>A0ABT5JDS0</accession>
<feature type="domain" description="HTH araC/xylS-type" evidence="3">
    <location>
        <begin position="202"/>
        <end position="300"/>
    </location>
</feature>
<dbReference type="InterPro" id="IPR009057">
    <property type="entry name" value="Homeodomain-like_sf"/>
</dbReference>
<dbReference type="Pfam" id="PF12833">
    <property type="entry name" value="HTH_18"/>
    <property type="match status" value="1"/>
</dbReference>
<organism evidence="4 5">
    <name type="scientific">Rhodoplanes tepidamans</name>
    <name type="common">Rhodoplanes cryptolactis</name>
    <dbReference type="NCBI Taxonomy" id="200616"/>
    <lineage>
        <taxon>Bacteria</taxon>
        <taxon>Pseudomonadati</taxon>
        <taxon>Pseudomonadota</taxon>
        <taxon>Alphaproteobacteria</taxon>
        <taxon>Hyphomicrobiales</taxon>
        <taxon>Nitrobacteraceae</taxon>
        <taxon>Rhodoplanes</taxon>
    </lineage>
</organism>
<proteinExistence type="predicted"/>
<dbReference type="Proteomes" id="UP001165652">
    <property type="component" value="Unassembled WGS sequence"/>
</dbReference>
<dbReference type="InterPro" id="IPR009594">
    <property type="entry name" value="Tscrpt_reg_HTH_AraC_N"/>
</dbReference>
<reference evidence="4" key="1">
    <citation type="journal article" date="2023" name="Microbiol Resour">
        <title>Genome Sequences of Rhodoplanes serenus and Two Thermotolerant Strains, Rhodoplanes tepidamans and 'Rhodoplanes cryptolactis,' Further Refine the Genus.</title>
        <authorList>
            <person name="Rayyan A.A."/>
            <person name="Kyndt J.A."/>
        </authorList>
    </citation>
    <scope>NUCLEOTIDE SEQUENCE</scope>
    <source>
        <strain evidence="4">DSM 9987</strain>
    </source>
</reference>
<comment type="caution">
    <text evidence="4">The sequence shown here is derived from an EMBL/GenBank/DDBJ whole genome shotgun (WGS) entry which is preliminary data.</text>
</comment>
<evidence type="ECO:0000313" key="5">
    <source>
        <dbReference type="Proteomes" id="UP001165652"/>
    </source>
</evidence>
<keyword evidence="1" id="KW-0805">Transcription regulation</keyword>
<protein>
    <submittedName>
        <fullName evidence="4">AraC family transcriptional regulator</fullName>
    </submittedName>
</protein>
<dbReference type="PROSITE" id="PS01124">
    <property type="entry name" value="HTH_ARAC_FAMILY_2"/>
    <property type="match status" value="1"/>
</dbReference>
<dbReference type="EMBL" id="JAQQLI010000030">
    <property type="protein sequence ID" value="MDC7787672.1"/>
    <property type="molecule type" value="Genomic_DNA"/>
</dbReference>
<gene>
    <name evidence="4" type="ORF">PQJ73_18440</name>
</gene>
<keyword evidence="5" id="KW-1185">Reference proteome</keyword>
<dbReference type="SMART" id="SM00342">
    <property type="entry name" value="HTH_ARAC"/>
    <property type="match status" value="1"/>
</dbReference>
<dbReference type="SUPFAM" id="SSF46689">
    <property type="entry name" value="Homeodomain-like"/>
    <property type="match status" value="2"/>
</dbReference>